<keyword evidence="3 7" id="KW-0812">Transmembrane</keyword>
<feature type="region of interest" description="Disordered" evidence="6">
    <location>
        <begin position="16"/>
        <end position="43"/>
    </location>
</feature>
<dbReference type="Pfam" id="PF06388">
    <property type="entry name" value="DUF1075"/>
    <property type="match status" value="1"/>
</dbReference>
<dbReference type="OrthoDB" id="8193498at2759"/>
<evidence type="ECO:0000256" key="6">
    <source>
        <dbReference type="SAM" id="MobiDB-lite"/>
    </source>
</evidence>
<protein>
    <submittedName>
        <fullName evidence="8">Uncharacterized protein</fullName>
    </submittedName>
</protein>
<dbReference type="PANTHER" id="PTHR13674:SF5">
    <property type="entry name" value="UPF0389 PROTEIN CG9231"/>
    <property type="match status" value="1"/>
</dbReference>
<evidence type="ECO:0000256" key="2">
    <source>
        <dbReference type="ARBA" id="ARBA00007363"/>
    </source>
</evidence>
<feature type="transmembrane region" description="Helical" evidence="7">
    <location>
        <begin position="88"/>
        <end position="106"/>
    </location>
</feature>
<dbReference type="InterPro" id="IPR009432">
    <property type="entry name" value="DUF1075"/>
</dbReference>
<keyword evidence="4 7" id="KW-1133">Transmembrane helix</keyword>
<evidence type="ECO:0000256" key="7">
    <source>
        <dbReference type="SAM" id="Phobius"/>
    </source>
</evidence>
<dbReference type="AlphaFoldDB" id="A0A226E3Y4"/>
<comment type="subcellular location">
    <subcellularLocation>
        <location evidence="1">Membrane</location>
        <topology evidence="1">Single-pass membrane protein</topology>
    </subcellularLocation>
</comment>
<accession>A0A226E3Y4</accession>
<keyword evidence="5 7" id="KW-0472">Membrane</keyword>
<name>A0A226E3Y4_FOLCA</name>
<comment type="caution">
    <text evidence="8">The sequence shown here is derived from an EMBL/GenBank/DDBJ whole genome shotgun (WGS) entry which is preliminary data.</text>
</comment>
<evidence type="ECO:0000256" key="3">
    <source>
        <dbReference type="ARBA" id="ARBA00022692"/>
    </source>
</evidence>
<dbReference type="EMBL" id="LNIX01000007">
    <property type="protein sequence ID" value="OXA51990.1"/>
    <property type="molecule type" value="Genomic_DNA"/>
</dbReference>
<gene>
    <name evidence="8" type="ORF">Fcan01_13462</name>
</gene>
<comment type="similarity">
    <text evidence="2">Belongs to the UPF0389 family.</text>
</comment>
<evidence type="ECO:0000256" key="5">
    <source>
        <dbReference type="ARBA" id="ARBA00023136"/>
    </source>
</evidence>
<evidence type="ECO:0000256" key="4">
    <source>
        <dbReference type="ARBA" id="ARBA00022989"/>
    </source>
</evidence>
<organism evidence="8 9">
    <name type="scientific">Folsomia candida</name>
    <name type="common">Springtail</name>
    <dbReference type="NCBI Taxonomy" id="158441"/>
    <lineage>
        <taxon>Eukaryota</taxon>
        <taxon>Metazoa</taxon>
        <taxon>Ecdysozoa</taxon>
        <taxon>Arthropoda</taxon>
        <taxon>Hexapoda</taxon>
        <taxon>Collembola</taxon>
        <taxon>Entomobryomorpha</taxon>
        <taxon>Isotomoidea</taxon>
        <taxon>Isotomidae</taxon>
        <taxon>Proisotominae</taxon>
        <taxon>Folsomia</taxon>
    </lineage>
</organism>
<sequence length="137" mass="15234">MNTIISIRRGIANGTVRMSSSTPSKTPQTAPPTHPKNPAIMEQPKMSPTALDRIFLTWSGQFKSKADIPSIIAGDVVHKARNYARIRINLGFLLIAAVGSGIFIYLGRKDVKEGRSIEKQNLEWHRQVNEEHKRSSG</sequence>
<dbReference type="Proteomes" id="UP000198287">
    <property type="component" value="Unassembled WGS sequence"/>
</dbReference>
<dbReference type="GO" id="GO:0016020">
    <property type="term" value="C:membrane"/>
    <property type="evidence" value="ECO:0007669"/>
    <property type="project" value="UniProtKB-SubCell"/>
</dbReference>
<dbReference type="OMA" id="YKKYPKG"/>
<dbReference type="PANTHER" id="PTHR13674">
    <property type="entry name" value="GROWTH AND TRANSFORMATION-DEPENDENT PROTEIN"/>
    <property type="match status" value="1"/>
</dbReference>
<evidence type="ECO:0000313" key="9">
    <source>
        <dbReference type="Proteomes" id="UP000198287"/>
    </source>
</evidence>
<proteinExistence type="inferred from homology"/>
<evidence type="ECO:0000313" key="8">
    <source>
        <dbReference type="EMBL" id="OXA51990.1"/>
    </source>
</evidence>
<keyword evidence="9" id="KW-1185">Reference proteome</keyword>
<feature type="compositionally biased region" description="Polar residues" evidence="6">
    <location>
        <begin position="16"/>
        <end position="28"/>
    </location>
</feature>
<evidence type="ECO:0000256" key="1">
    <source>
        <dbReference type="ARBA" id="ARBA00004167"/>
    </source>
</evidence>
<reference evidence="8 9" key="1">
    <citation type="submission" date="2015-12" db="EMBL/GenBank/DDBJ databases">
        <title>The genome of Folsomia candida.</title>
        <authorList>
            <person name="Faddeeva A."/>
            <person name="Derks M.F."/>
            <person name="Anvar Y."/>
            <person name="Smit S."/>
            <person name="Van Straalen N."/>
            <person name="Roelofs D."/>
        </authorList>
    </citation>
    <scope>NUCLEOTIDE SEQUENCE [LARGE SCALE GENOMIC DNA]</scope>
    <source>
        <strain evidence="8 9">VU population</strain>
        <tissue evidence="8">Whole body</tissue>
    </source>
</reference>
<dbReference type="STRING" id="158441.A0A226E3Y4"/>